<dbReference type="GO" id="GO:0016491">
    <property type="term" value="F:oxidoreductase activity"/>
    <property type="evidence" value="ECO:0007669"/>
    <property type="project" value="InterPro"/>
</dbReference>
<dbReference type="Gene3D" id="3.40.50.720">
    <property type="entry name" value="NAD(P)-binding Rossmann-like Domain"/>
    <property type="match status" value="2"/>
</dbReference>
<evidence type="ECO:0000313" key="3">
    <source>
        <dbReference type="Proteomes" id="UP000574390"/>
    </source>
</evidence>
<dbReference type="InterPro" id="IPR002364">
    <property type="entry name" value="Quin_OxRdtase/zeta-crystal_CS"/>
</dbReference>
<dbReference type="InterPro" id="IPR020843">
    <property type="entry name" value="ER"/>
</dbReference>
<dbReference type="GO" id="GO:0008270">
    <property type="term" value="F:zinc ion binding"/>
    <property type="evidence" value="ECO:0007669"/>
    <property type="project" value="InterPro"/>
</dbReference>
<dbReference type="InterPro" id="IPR011032">
    <property type="entry name" value="GroES-like_sf"/>
</dbReference>
<dbReference type="PANTHER" id="PTHR44013:SF1">
    <property type="entry name" value="ZINC-TYPE ALCOHOL DEHYDROGENASE-LIKE PROTEIN C16A3.02C"/>
    <property type="match status" value="1"/>
</dbReference>
<reference evidence="2 3" key="1">
    <citation type="submission" date="2020-04" db="EMBL/GenBank/DDBJ databases">
        <title>Perkinsus olseni comparative genomics.</title>
        <authorList>
            <person name="Bogema D.R."/>
        </authorList>
    </citation>
    <scope>NUCLEOTIDE SEQUENCE [LARGE SCALE GENOMIC DNA]</scope>
    <source>
        <strain evidence="2">ATCC PRA-205</strain>
    </source>
</reference>
<dbReference type="EMBL" id="JABANM010013371">
    <property type="protein sequence ID" value="KAF4734439.1"/>
    <property type="molecule type" value="Genomic_DNA"/>
</dbReference>
<protein>
    <recommendedName>
        <fullName evidence="1">Enoyl reductase (ER) domain-containing protein</fullName>
    </recommendedName>
</protein>
<dbReference type="SUPFAM" id="SSF50129">
    <property type="entry name" value="GroES-like"/>
    <property type="match status" value="2"/>
</dbReference>
<proteinExistence type="predicted"/>
<dbReference type="SMART" id="SM00829">
    <property type="entry name" value="PKS_ER"/>
    <property type="match status" value="1"/>
</dbReference>
<accession>A0A7J6SN95</accession>
<gene>
    <name evidence="2" type="ORF">FOZ62_025945</name>
</gene>
<dbReference type="Proteomes" id="UP000574390">
    <property type="component" value="Unassembled WGS sequence"/>
</dbReference>
<evidence type="ECO:0000313" key="2">
    <source>
        <dbReference type="EMBL" id="KAF4734439.1"/>
    </source>
</evidence>
<dbReference type="InterPro" id="IPR013154">
    <property type="entry name" value="ADH-like_N"/>
</dbReference>
<name>A0A7J6SN95_PEROL</name>
<sequence length="680" mass="72373">MKAFVYSPDDGSIVPSKSALSIPKPSAGQVQVKVIAAGVNPVDVKFPNIPIVGKTAKGRAAGFDFAGEVTIGSGEYKKGDLVYGVARQGSFCEYTVADVSRIARIPKGMSPVVAASLPIATLVSLQALKQGGVLAPGKSVLIIGASGGTGASAVQIAKAHGAKVYAVCSGRNADYVKSLGADVVLDYTKDGFQLPNDQCPAGTVDMVYDCVVAPGETNYEPTARQTLTKEGMYIGVNGSEPDDWLAYFIEPRVPFPVQRPNYSVVLVQVNTEELVELTSLVTAGKLKVDIPELPLTDEGIDTAVKAIRGRRIRDDSDWCEPSPILFRTEPSGVSLRSEGEYQHYKAPLHMRLIYWPLSSYLLVMKACIYRPDDGEIIFSKEDMPVPQPSDGQVQVKVLAASINPVDLGLPHMPIVKQNAVGRPAGFDFAGEVTIGSGEYKKGDLVYGVARQGSFCEYTVADVSRIARIPKGMSPVVAASLPIASLASLQALKEGDVLASGKNVLILGASGGTGASAVQIAKAHGAKVYAVCSGRNADYVKSLGADVVLDYTKDGFQLPNGQCPADSMDAALDCVKTPNYEPSARKVLKKDANYVALGSDSLTDRLAYFIEPLVPFPVQRPNYRQVLVQVNTEELNELSSLVISGKLKVTIEELPFTEQGCIAAVKSIKGRRNRGKVVIVM</sequence>
<feature type="domain" description="Enoyl reductase (ER)" evidence="1">
    <location>
        <begin position="374"/>
        <end position="678"/>
    </location>
</feature>
<dbReference type="PANTHER" id="PTHR44013">
    <property type="entry name" value="ZINC-TYPE ALCOHOL DEHYDROGENASE-LIKE PROTEIN C16A3.02C"/>
    <property type="match status" value="1"/>
</dbReference>
<dbReference type="Pfam" id="PF08240">
    <property type="entry name" value="ADH_N"/>
    <property type="match status" value="2"/>
</dbReference>
<evidence type="ECO:0000259" key="1">
    <source>
        <dbReference type="SMART" id="SM00829"/>
    </source>
</evidence>
<dbReference type="Gene3D" id="3.90.180.10">
    <property type="entry name" value="Medium-chain alcohol dehydrogenases, catalytic domain"/>
    <property type="match status" value="2"/>
</dbReference>
<dbReference type="InterPro" id="IPR036291">
    <property type="entry name" value="NAD(P)-bd_dom_sf"/>
</dbReference>
<dbReference type="SUPFAM" id="SSF51735">
    <property type="entry name" value="NAD(P)-binding Rossmann-fold domains"/>
    <property type="match status" value="2"/>
</dbReference>
<dbReference type="Pfam" id="PF00107">
    <property type="entry name" value="ADH_zinc_N"/>
    <property type="match status" value="1"/>
</dbReference>
<dbReference type="CDD" id="cd08267">
    <property type="entry name" value="MDR1"/>
    <property type="match status" value="2"/>
</dbReference>
<dbReference type="PROSITE" id="PS01162">
    <property type="entry name" value="QOR_ZETA_CRYSTAL"/>
    <property type="match status" value="2"/>
</dbReference>
<comment type="caution">
    <text evidence="2">The sequence shown here is derived from an EMBL/GenBank/DDBJ whole genome shotgun (WGS) entry which is preliminary data.</text>
</comment>
<organism evidence="2 3">
    <name type="scientific">Perkinsus olseni</name>
    <name type="common">Perkinsus atlanticus</name>
    <dbReference type="NCBI Taxonomy" id="32597"/>
    <lineage>
        <taxon>Eukaryota</taxon>
        <taxon>Sar</taxon>
        <taxon>Alveolata</taxon>
        <taxon>Perkinsozoa</taxon>
        <taxon>Perkinsea</taxon>
        <taxon>Perkinsida</taxon>
        <taxon>Perkinsidae</taxon>
        <taxon>Perkinsus</taxon>
    </lineage>
</organism>
<dbReference type="AlphaFoldDB" id="A0A7J6SN95"/>
<dbReference type="Pfam" id="PF13602">
    <property type="entry name" value="ADH_zinc_N_2"/>
    <property type="match status" value="1"/>
</dbReference>
<dbReference type="InterPro" id="IPR052733">
    <property type="entry name" value="Chloroplast_QOR"/>
</dbReference>
<dbReference type="InterPro" id="IPR013149">
    <property type="entry name" value="ADH-like_C"/>
</dbReference>